<dbReference type="Gene3D" id="3.10.20.90">
    <property type="entry name" value="Phosphatidylinositol 3-kinase Catalytic Subunit, Chain A, domain 1"/>
    <property type="match status" value="1"/>
</dbReference>
<dbReference type="SMR" id="A0A314KTJ4"/>
<accession>A0A314KTJ4</accession>
<keyword evidence="1" id="KW-0812">Transmembrane</keyword>
<keyword evidence="1" id="KW-0472">Membrane</keyword>
<dbReference type="Gramene" id="OIT32630">
    <property type="protein sequence ID" value="OIT32630"/>
    <property type="gene ID" value="A4A49_07445"/>
</dbReference>
<dbReference type="InterPro" id="IPR029071">
    <property type="entry name" value="Ubiquitin-like_domsf"/>
</dbReference>
<keyword evidence="4" id="KW-1185">Reference proteome</keyword>
<dbReference type="InterPro" id="IPR019387">
    <property type="entry name" value="SAYSvFN_dom"/>
</dbReference>
<feature type="transmembrane region" description="Helical" evidence="1">
    <location>
        <begin position="202"/>
        <end position="220"/>
    </location>
</feature>
<organism evidence="3 4">
    <name type="scientific">Nicotiana attenuata</name>
    <name type="common">Coyote tobacco</name>
    <dbReference type="NCBI Taxonomy" id="49451"/>
    <lineage>
        <taxon>Eukaryota</taxon>
        <taxon>Viridiplantae</taxon>
        <taxon>Streptophyta</taxon>
        <taxon>Embryophyta</taxon>
        <taxon>Tracheophyta</taxon>
        <taxon>Spermatophyta</taxon>
        <taxon>Magnoliopsida</taxon>
        <taxon>eudicotyledons</taxon>
        <taxon>Gunneridae</taxon>
        <taxon>Pentapetalae</taxon>
        <taxon>asterids</taxon>
        <taxon>lamiids</taxon>
        <taxon>Solanales</taxon>
        <taxon>Solanaceae</taxon>
        <taxon>Nicotianoideae</taxon>
        <taxon>Nicotianeae</taxon>
        <taxon>Nicotiana</taxon>
    </lineage>
</organism>
<evidence type="ECO:0000259" key="2">
    <source>
        <dbReference type="PROSITE" id="PS50053"/>
    </source>
</evidence>
<feature type="domain" description="Ubiquitin-like" evidence="2">
    <location>
        <begin position="19"/>
        <end position="81"/>
    </location>
</feature>
<dbReference type="Proteomes" id="UP000187609">
    <property type="component" value="Unassembled WGS sequence"/>
</dbReference>
<comment type="caution">
    <text evidence="3">The sequence shown here is derived from an EMBL/GenBank/DDBJ whole genome shotgun (WGS) entry which is preliminary data.</text>
</comment>
<proteinExistence type="predicted"/>
<dbReference type="STRING" id="49451.A0A314KTJ4"/>
<dbReference type="InterPro" id="IPR039159">
    <property type="entry name" value="SAYSD1"/>
</dbReference>
<dbReference type="AlphaFoldDB" id="A0A314KTJ4"/>
<dbReference type="EMBL" id="MJEQ01001020">
    <property type="protein sequence ID" value="OIT32630.1"/>
    <property type="molecule type" value="Genomic_DNA"/>
</dbReference>
<feature type="transmembrane region" description="Helical" evidence="1">
    <location>
        <begin position="172"/>
        <end position="196"/>
    </location>
</feature>
<dbReference type="InterPro" id="IPR000626">
    <property type="entry name" value="Ubiquitin-like_dom"/>
</dbReference>
<reference evidence="3" key="1">
    <citation type="submission" date="2016-11" db="EMBL/GenBank/DDBJ databases">
        <title>The genome of Nicotiana attenuata.</title>
        <authorList>
            <person name="Xu S."/>
            <person name="Brockmoeller T."/>
            <person name="Gaquerel E."/>
            <person name="Navarro A."/>
            <person name="Kuhl H."/>
            <person name="Gase K."/>
            <person name="Ling Z."/>
            <person name="Zhou W."/>
            <person name="Kreitzer C."/>
            <person name="Stanke M."/>
            <person name="Tang H."/>
            <person name="Lyons E."/>
            <person name="Pandey P."/>
            <person name="Pandey S.P."/>
            <person name="Timmermann B."/>
            <person name="Baldwin I.T."/>
        </authorList>
    </citation>
    <scope>NUCLEOTIDE SEQUENCE [LARGE SCALE GENOMIC DNA]</scope>
    <source>
        <strain evidence="3">UT</strain>
    </source>
</reference>
<sequence>MGEIERDFSNKPEDQKKTVEIFLKIIGPSPPCRLNVPSSIKVHELRKMIAGNRHMPIENLRLVLRGHVLHDNENGDDVAIQLNNGDSLIVAVKPKPPPKHFRDEFEDDDDDELFPSAYFYFFRFFIPPKHFRDEFEDDDDDELRFQLPPSTSRWKRKLFYILRDKLRLPDMLLMVIFSISPKVWVIIMTWFILASIARRYEVAPLFLLATGFGLIFYNLGHRQQGELSAYSVFNEDFRELPGTLNADHIDRDIRAGRF</sequence>
<evidence type="ECO:0000313" key="4">
    <source>
        <dbReference type="Proteomes" id="UP000187609"/>
    </source>
</evidence>
<dbReference type="PROSITE" id="PS50053">
    <property type="entry name" value="UBIQUITIN_2"/>
    <property type="match status" value="1"/>
</dbReference>
<evidence type="ECO:0000256" key="1">
    <source>
        <dbReference type="SAM" id="Phobius"/>
    </source>
</evidence>
<dbReference type="Pfam" id="PF10260">
    <property type="entry name" value="SAYSvFN"/>
    <property type="match status" value="1"/>
</dbReference>
<protein>
    <recommendedName>
        <fullName evidence="2">Ubiquitin-like domain-containing protein</fullName>
    </recommendedName>
</protein>
<keyword evidence="1" id="KW-1133">Transmembrane helix</keyword>
<dbReference type="PANTHER" id="PTHR13527:SF0">
    <property type="entry name" value="SAYSVFN DOMAIN-CONTAINING PROTEIN 1"/>
    <property type="match status" value="1"/>
</dbReference>
<gene>
    <name evidence="3" type="ORF">A4A49_07445</name>
</gene>
<evidence type="ECO:0000313" key="3">
    <source>
        <dbReference type="EMBL" id="OIT32630.1"/>
    </source>
</evidence>
<dbReference type="PANTHER" id="PTHR13527">
    <property type="entry name" value="SAYSVFN DOMAIN-CONTAINING PROTEIN 1"/>
    <property type="match status" value="1"/>
</dbReference>
<dbReference type="CDD" id="cd17039">
    <property type="entry name" value="Ubl_ubiquitin_like"/>
    <property type="match status" value="1"/>
</dbReference>
<name>A0A314KTJ4_NICAT</name>
<dbReference type="SUPFAM" id="SSF54236">
    <property type="entry name" value="Ubiquitin-like"/>
    <property type="match status" value="1"/>
</dbReference>